<dbReference type="STRING" id="1513793.SAMN06296036_10347"/>
<keyword evidence="4 11" id="KW-1133">Transmembrane helix</keyword>
<feature type="transmembrane region" description="Helical" evidence="11">
    <location>
        <begin position="383"/>
        <end position="404"/>
    </location>
</feature>
<keyword evidence="3 11" id="KW-0812">Transmembrane</keyword>
<evidence type="ECO:0000256" key="10">
    <source>
        <dbReference type="PROSITE-ProRule" id="PRU00703"/>
    </source>
</evidence>
<organism evidence="13 14">
    <name type="scientific">Pseudobacteriovorax antillogorgiicola</name>
    <dbReference type="NCBI Taxonomy" id="1513793"/>
    <lineage>
        <taxon>Bacteria</taxon>
        <taxon>Pseudomonadati</taxon>
        <taxon>Bdellovibrionota</taxon>
        <taxon>Oligoflexia</taxon>
        <taxon>Oligoflexales</taxon>
        <taxon>Pseudobacteriovoracaceae</taxon>
        <taxon>Pseudobacteriovorax</taxon>
    </lineage>
</organism>
<keyword evidence="10" id="KW-0129">CBS domain</keyword>
<keyword evidence="2" id="KW-0813">Transport</keyword>
<dbReference type="EMBL" id="FWZT01000003">
    <property type="protein sequence ID" value="SME99863.1"/>
    <property type="molecule type" value="Genomic_DNA"/>
</dbReference>
<dbReference type="CDD" id="cd00400">
    <property type="entry name" value="Voltage_gated_ClC"/>
    <property type="match status" value="1"/>
</dbReference>
<evidence type="ECO:0000256" key="5">
    <source>
        <dbReference type="ARBA" id="ARBA00023065"/>
    </source>
</evidence>
<dbReference type="GO" id="GO:0005254">
    <property type="term" value="F:chloride channel activity"/>
    <property type="evidence" value="ECO:0007669"/>
    <property type="project" value="UniProtKB-KW"/>
</dbReference>
<dbReference type="InterPro" id="IPR000644">
    <property type="entry name" value="CBS_dom"/>
</dbReference>
<dbReference type="InterPro" id="IPR050368">
    <property type="entry name" value="ClC-type_chloride_channel"/>
</dbReference>
<feature type="transmembrane region" description="Helical" evidence="11">
    <location>
        <begin position="473"/>
        <end position="493"/>
    </location>
</feature>
<dbReference type="PANTHER" id="PTHR43427:SF6">
    <property type="entry name" value="CHLORIDE CHANNEL PROTEIN CLC-E"/>
    <property type="match status" value="1"/>
</dbReference>
<evidence type="ECO:0000256" key="9">
    <source>
        <dbReference type="ARBA" id="ARBA00023303"/>
    </source>
</evidence>
<evidence type="ECO:0000256" key="2">
    <source>
        <dbReference type="ARBA" id="ARBA00022448"/>
    </source>
</evidence>
<dbReference type="InterPro" id="IPR014743">
    <property type="entry name" value="Cl-channel_core"/>
</dbReference>
<feature type="domain" description="CBS" evidence="12">
    <location>
        <begin position="590"/>
        <end position="648"/>
    </location>
</feature>
<feature type="transmembrane region" description="Helical" evidence="11">
    <location>
        <begin position="128"/>
        <end position="150"/>
    </location>
</feature>
<dbReference type="InterPro" id="IPR001807">
    <property type="entry name" value="ClC"/>
</dbReference>
<evidence type="ECO:0000256" key="4">
    <source>
        <dbReference type="ARBA" id="ARBA00022989"/>
    </source>
</evidence>
<sequence>MGWHYSIVVLGSGPKVVYWPCGWPPVAKKIMTVSFSSLLRSACSYVRHLTMALKAVFHSLHFRKTDTMNYLTSFFNKKGKEFGLRYLILGGIIGCAAGLAAVVFHYAILEASEYLILPWLAAIEAEGLTARNIGFTIMIPTVCGILVAYITERFAPEAEGHGVPEIMNAVVSHDGVIKPKVGLVKFLCSTLSIGGGFSVGREGPTALIGATLGSCFGQVLRFNRKRMKLAVGCGTAAGIAATFNAPLAGTAFALELVVGNLSLVYLSPIIFSAMIATVITRSIAGNNHALFSEFKFILQSPSEILLYCFLGAIVGLVGLAYTRTLYFLEDKASKLPFPRCLKGAMGGSIMGVTLLFIPEVAGPNTWPVIQSFVKITPSDFDRIMWLGLILVAFKILFTSLSLSLGASGGVFAPSLVIGGAVGGPFGILVNRLWPGLADHPGGYALVAMGAIVAATTQAPMTAIFMIFELTNDYEIVLPLIMACGFSMAVHNHLQKGSIYTLKLLRKGINLQWGRDIGVLQSILVNEAMKRESDAIDVDASYSDIVSTMRNIPRRTLPVVDRKNTLLGVISSASLMHQDHDAKGITARDLMDPDAEVVTPDQSLYVAFETITDGDYSYLPVVESRENPRLLGGLYRQELLQLYQNQLNLRGIY</sequence>
<keyword evidence="14" id="KW-1185">Reference proteome</keyword>
<dbReference type="Gene3D" id="1.10.3080.10">
    <property type="entry name" value="Clc chloride channel"/>
    <property type="match status" value="1"/>
</dbReference>
<evidence type="ECO:0000256" key="3">
    <source>
        <dbReference type="ARBA" id="ARBA00022692"/>
    </source>
</evidence>
<dbReference type="SUPFAM" id="SSF81340">
    <property type="entry name" value="Clc chloride channel"/>
    <property type="match status" value="1"/>
</dbReference>
<dbReference type="Gene3D" id="3.10.580.10">
    <property type="entry name" value="CBS-domain"/>
    <property type="match status" value="1"/>
</dbReference>
<dbReference type="PRINTS" id="PR00762">
    <property type="entry name" value="CLCHANNEL"/>
</dbReference>
<dbReference type="PROSITE" id="PS51371">
    <property type="entry name" value="CBS"/>
    <property type="match status" value="2"/>
</dbReference>
<evidence type="ECO:0000256" key="7">
    <source>
        <dbReference type="ARBA" id="ARBA00023173"/>
    </source>
</evidence>
<evidence type="ECO:0000256" key="11">
    <source>
        <dbReference type="SAM" id="Phobius"/>
    </source>
</evidence>
<evidence type="ECO:0000313" key="13">
    <source>
        <dbReference type="EMBL" id="SME99863.1"/>
    </source>
</evidence>
<evidence type="ECO:0000256" key="1">
    <source>
        <dbReference type="ARBA" id="ARBA00004141"/>
    </source>
</evidence>
<gene>
    <name evidence="13" type="ORF">SAMN06296036_10347</name>
</gene>
<name>A0A1Y6BBU3_9BACT</name>
<feature type="transmembrane region" description="Helical" evidence="11">
    <location>
        <begin position="304"/>
        <end position="323"/>
    </location>
</feature>
<feature type="domain" description="CBS" evidence="12">
    <location>
        <begin position="528"/>
        <end position="589"/>
    </location>
</feature>
<proteinExistence type="predicted"/>
<reference evidence="14" key="1">
    <citation type="submission" date="2017-04" db="EMBL/GenBank/DDBJ databases">
        <authorList>
            <person name="Varghese N."/>
            <person name="Submissions S."/>
        </authorList>
    </citation>
    <scope>NUCLEOTIDE SEQUENCE [LARGE SCALE GENOMIC DNA]</scope>
    <source>
        <strain evidence="14">RKEM611</strain>
    </source>
</reference>
<keyword evidence="8" id="KW-0868">Chloride</keyword>
<protein>
    <submittedName>
        <fullName evidence="13">Chloride channel protein, CIC family</fullName>
    </submittedName>
</protein>
<feature type="transmembrane region" description="Helical" evidence="11">
    <location>
        <begin position="86"/>
        <end position="108"/>
    </location>
</feature>
<dbReference type="OrthoDB" id="9767361at2"/>
<evidence type="ECO:0000256" key="8">
    <source>
        <dbReference type="ARBA" id="ARBA00023214"/>
    </source>
</evidence>
<dbReference type="InterPro" id="IPR046342">
    <property type="entry name" value="CBS_dom_sf"/>
</dbReference>
<keyword evidence="9" id="KW-0407">Ion channel</keyword>
<keyword evidence="6 11" id="KW-0472">Membrane</keyword>
<dbReference type="SUPFAM" id="SSF54631">
    <property type="entry name" value="CBS-domain pair"/>
    <property type="match status" value="1"/>
</dbReference>
<keyword evidence="5" id="KW-0406">Ion transport</keyword>
<evidence type="ECO:0000256" key="6">
    <source>
        <dbReference type="ARBA" id="ARBA00023136"/>
    </source>
</evidence>
<feature type="transmembrane region" description="Helical" evidence="11">
    <location>
        <begin position="442"/>
        <end position="467"/>
    </location>
</feature>
<comment type="subcellular location">
    <subcellularLocation>
        <location evidence="1">Membrane</location>
        <topology evidence="1">Multi-pass membrane protein</topology>
    </subcellularLocation>
</comment>
<evidence type="ECO:0000313" key="14">
    <source>
        <dbReference type="Proteomes" id="UP000192907"/>
    </source>
</evidence>
<accession>A0A1Y6BBU3</accession>
<feature type="transmembrane region" description="Helical" evidence="11">
    <location>
        <begin position="229"/>
        <end position="253"/>
    </location>
</feature>
<dbReference type="Proteomes" id="UP000192907">
    <property type="component" value="Unassembled WGS sequence"/>
</dbReference>
<evidence type="ECO:0000259" key="12">
    <source>
        <dbReference type="PROSITE" id="PS51371"/>
    </source>
</evidence>
<feature type="transmembrane region" description="Helical" evidence="11">
    <location>
        <begin position="265"/>
        <end position="284"/>
    </location>
</feature>
<dbReference type="PANTHER" id="PTHR43427">
    <property type="entry name" value="CHLORIDE CHANNEL PROTEIN CLC-E"/>
    <property type="match status" value="1"/>
</dbReference>
<dbReference type="AlphaFoldDB" id="A0A1Y6BBU3"/>
<dbReference type="GO" id="GO:0034707">
    <property type="term" value="C:chloride channel complex"/>
    <property type="evidence" value="ECO:0007669"/>
    <property type="project" value="UniProtKB-KW"/>
</dbReference>
<keyword evidence="7" id="KW-0869">Chloride channel</keyword>
<feature type="transmembrane region" description="Helical" evidence="11">
    <location>
        <begin position="410"/>
        <end position="430"/>
    </location>
</feature>
<dbReference type="Pfam" id="PF00654">
    <property type="entry name" value="Voltage_CLC"/>
    <property type="match status" value="1"/>
</dbReference>
<dbReference type="Pfam" id="PF00571">
    <property type="entry name" value="CBS"/>
    <property type="match status" value="2"/>
</dbReference>